<sequence length="309" mass="33816">MKSKRLLAIIIGALLLAGCGKTVPADTPQQLEEQSPSAATPESSPAAPTGEEIDYTQYLKKTWVKKNDADNNSGNAVSFSISEIKNGKISAELLVTGPAPAYPNAIARFDGIISNHTAECQFTDSRGNKGTIKLSFEARDEMKAAINLTDKSEDTKAQPPVGTFRFAPYNLKDIEGFSPIEEQSFMVDLNSWGKVKFVAGKLTEGSHIPVVFYLTNQNGDILYNFYPTLPYRVDVKAVSFEDVSKDGLKDIIIIVDDDYSGQGSAPIATVYFQKDDGTFANDLKLDQEINDSKSNKDVKAVKSYLSRKF</sequence>
<reference evidence="3 4" key="1">
    <citation type="submission" date="2011-11" db="EMBL/GenBank/DDBJ databases">
        <title>The Noncontiguous Finished genome of Desulfosporosinus youngiae DSM 17734.</title>
        <authorList>
            <consortium name="US DOE Joint Genome Institute (JGI-PGF)"/>
            <person name="Lucas S."/>
            <person name="Han J."/>
            <person name="Lapidus A."/>
            <person name="Cheng J.-F."/>
            <person name="Goodwin L."/>
            <person name="Pitluck S."/>
            <person name="Peters L."/>
            <person name="Ovchinnikova G."/>
            <person name="Lu M."/>
            <person name="Land M.L."/>
            <person name="Hauser L."/>
            <person name="Pester M."/>
            <person name="Spring S."/>
            <person name="Ollivier B."/>
            <person name="Rattei T."/>
            <person name="Klenk H.-P."/>
            <person name="Wagner M."/>
            <person name="Loy A."/>
            <person name="Woyke T.J."/>
        </authorList>
    </citation>
    <scope>NUCLEOTIDE SEQUENCE [LARGE SCALE GENOMIC DNA]</scope>
    <source>
        <strain evidence="3 4">DSM 17734</strain>
    </source>
</reference>
<dbReference type="HOGENOM" id="CLU_828202_0_0_9"/>
<evidence type="ECO:0000256" key="2">
    <source>
        <dbReference type="SAM" id="SignalP"/>
    </source>
</evidence>
<dbReference type="eggNOG" id="ENOG5031ET5">
    <property type="taxonomic scope" value="Bacteria"/>
</dbReference>
<dbReference type="InterPro" id="IPR028994">
    <property type="entry name" value="Integrin_alpha_N"/>
</dbReference>
<dbReference type="PROSITE" id="PS51257">
    <property type="entry name" value="PROKAR_LIPOPROTEIN"/>
    <property type="match status" value="1"/>
</dbReference>
<feature type="chain" id="PRO_5003601428" description="Lipoprotein" evidence="2">
    <location>
        <begin position="26"/>
        <end position="309"/>
    </location>
</feature>
<keyword evidence="4" id="KW-1185">Reference proteome</keyword>
<evidence type="ECO:0000256" key="1">
    <source>
        <dbReference type="SAM" id="MobiDB-lite"/>
    </source>
</evidence>
<feature type="signal peptide" evidence="2">
    <location>
        <begin position="1"/>
        <end position="25"/>
    </location>
</feature>
<dbReference type="EMBL" id="CM001441">
    <property type="protein sequence ID" value="EHQ89602.1"/>
    <property type="molecule type" value="Genomic_DNA"/>
</dbReference>
<protein>
    <recommendedName>
        <fullName evidence="5">Lipoprotein</fullName>
    </recommendedName>
</protein>
<feature type="region of interest" description="Disordered" evidence="1">
    <location>
        <begin position="26"/>
        <end position="51"/>
    </location>
</feature>
<dbReference type="RefSeq" id="WP_007783374.1">
    <property type="nucleotide sequence ID" value="NZ_CM001441.1"/>
</dbReference>
<keyword evidence="2" id="KW-0732">Signal</keyword>
<dbReference type="OrthoDB" id="9772442at2"/>
<evidence type="ECO:0008006" key="5">
    <source>
        <dbReference type="Google" id="ProtNLM"/>
    </source>
</evidence>
<evidence type="ECO:0000313" key="4">
    <source>
        <dbReference type="Proteomes" id="UP000005104"/>
    </source>
</evidence>
<feature type="compositionally biased region" description="Low complexity" evidence="1">
    <location>
        <begin position="35"/>
        <end position="49"/>
    </location>
</feature>
<dbReference type="STRING" id="768710.DesyoDRAFT_2536"/>
<dbReference type="AlphaFoldDB" id="H5Y4K4"/>
<accession>H5Y4K4</accession>
<dbReference type="Proteomes" id="UP000005104">
    <property type="component" value="Chromosome"/>
</dbReference>
<dbReference type="SUPFAM" id="SSF69318">
    <property type="entry name" value="Integrin alpha N-terminal domain"/>
    <property type="match status" value="1"/>
</dbReference>
<organism evidence="3 4">
    <name type="scientific">Desulfosporosinus youngiae DSM 17734</name>
    <dbReference type="NCBI Taxonomy" id="768710"/>
    <lineage>
        <taxon>Bacteria</taxon>
        <taxon>Bacillati</taxon>
        <taxon>Bacillota</taxon>
        <taxon>Clostridia</taxon>
        <taxon>Eubacteriales</taxon>
        <taxon>Desulfitobacteriaceae</taxon>
        <taxon>Desulfosporosinus</taxon>
    </lineage>
</organism>
<gene>
    <name evidence="3" type="ORF">DesyoDRAFT_2536</name>
</gene>
<name>H5Y4K4_9FIRM</name>
<evidence type="ECO:0000313" key="3">
    <source>
        <dbReference type="EMBL" id="EHQ89602.1"/>
    </source>
</evidence>
<proteinExistence type="predicted"/>